<evidence type="ECO:0000313" key="3">
    <source>
        <dbReference type="Proteomes" id="UP001529510"/>
    </source>
</evidence>
<dbReference type="Proteomes" id="UP001529510">
    <property type="component" value="Unassembled WGS sequence"/>
</dbReference>
<evidence type="ECO:0000256" key="1">
    <source>
        <dbReference type="SAM" id="MobiDB-lite"/>
    </source>
</evidence>
<gene>
    <name evidence="2" type="ORF">M9458_007062</name>
</gene>
<organism evidence="2 3">
    <name type="scientific">Cirrhinus mrigala</name>
    <name type="common">Mrigala</name>
    <dbReference type="NCBI Taxonomy" id="683832"/>
    <lineage>
        <taxon>Eukaryota</taxon>
        <taxon>Metazoa</taxon>
        <taxon>Chordata</taxon>
        <taxon>Craniata</taxon>
        <taxon>Vertebrata</taxon>
        <taxon>Euteleostomi</taxon>
        <taxon>Actinopterygii</taxon>
        <taxon>Neopterygii</taxon>
        <taxon>Teleostei</taxon>
        <taxon>Ostariophysi</taxon>
        <taxon>Cypriniformes</taxon>
        <taxon>Cyprinidae</taxon>
        <taxon>Labeoninae</taxon>
        <taxon>Labeonini</taxon>
        <taxon>Cirrhinus</taxon>
    </lineage>
</organism>
<dbReference type="EMBL" id="JAMKFB020000003">
    <property type="protein sequence ID" value="KAL0198522.1"/>
    <property type="molecule type" value="Genomic_DNA"/>
</dbReference>
<name>A0ABD0RKZ0_CIRMR</name>
<keyword evidence="3" id="KW-1185">Reference proteome</keyword>
<feature type="region of interest" description="Disordered" evidence="1">
    <location>
        <begin position="1"/>
        <end position="100"/>
    </location>
</feature>
<feature type="non-terminal residue" evidence="2">
    <location>
        <position position="1"/>
    </location>
</feature>
<feature type="compositionally biased region" description="Polar residues" evidence="1">
    <location>
        <begin position="63"/>
        <end position="84"/>
    </location>
</feature>
<proteinExistence type="predicted"/>
<feature type="non-terminal residue" evidence="2">
    <location>
        <position position="143"/>
    </location>
</feature>
<comment type="caution">
    <text evidence="2">The sequence shown here is derived from an EMBL/GenBank/DDBJ whole genome shotgun (WGS) entry which is preliminary data.</text>
</comment>
<evidence type="ECO:0000313" key="2">
    <source>
        <dbReference type="EMBL" id="KAL0198522.1"/>
    </source>
</evidence>
<protein>
    <submittedName>
        <fullName evidence="2">Uncharacterized protein</fullName>
    </submittedName>
</protein>
<reference evidence="2 3" key="1">
    <citation type="submission" date="2024-05" db="EMBL/GenBank/DDBJ databases">
        <title>Genome sequencing and assembly of Indian major carp, Cirrhinus mrigala (Hamilton, 1822).</title>
        <authorList>
            <person name="Mohindra V."/>
            <person name="Chowdhury L.M."/>
            <person name="Lal K."/>
            <person name="Jena J.K."/>
        </authorList>
    </citation>
    <scope>NUCLEOTIDE SEQUENCE [LARGE SCALE GENOMIC DNA]</scope>
    <source>
        <strain evidence="2">CM1030</strain>
        <tissue evidence="2">Blood</tissue>
    </source>
</reference>
<accession>A0ABD0RKZ0</accession>
<dbReference type="AlphaFoldDB" id="A0ABD0RKZ0"/>
<sequence length="143" mass="15145">DASVFAGEVTAPSQGSVLGCDDTDIPKPRVPKITSDSFISALVSDHSSPTHDPPSVAHPSVPEENQVTSQDTSSPSDGSETPWSNVDLEEMKASVPSSARSSVATYPIELQHNTVVQEELPPWAWVTGGGCDIDSSSHVDWFN</sequence>